<gene>
    <name evidence="3" type="ORF">OW729_00635</name>
</gene>
<name>A0ABT4D4A6_9CLOT</name>
<dbReference type="RefSeq" id="WP_268059461.1">
    <property type="nucleotide sequence ID" value="NZ_JAPQFJ010000001.1"/>
</dbReference>
<dbReference type="Pfam" id="PF01966">
    <property type="entry name" value="HD"/>
    <property type="match status" value="1"/>
</dbReference>
<dbReference type="Pfam" id="PF13487">
    <property type="entry name" value="HD_5"/>
    <property type="match status" value="1"/>
</dbReference>
<keyword evidence="4" id="KW-1185">Reference proteome</keyword>
<dbReference type="NCBIfam" id="TIGR00277">
    <property type="entry name" value="HDIG"/>
    <property type="match status" value="1"/>
</dbReference>
<dbReference type="PROSITE" id="PS51832">
    <property type="entry name" value="HD_GYP"/>
    <property type="match status" value="2"/>
</dbReference>
<dbReference type="InterPro" id="IPR006675">
    <property type="entry name" value="HDIG_dom"/>
</dbReference>
<comment type="caution">
    <text evidence="3">The sequence shown here is derived from an EMBL/GenBank/DDBJ whole genome shotgun (WGS) entry which is preliminary data.</text>
</comment>
<evidence type="ECO:0000259" key="1">
    <source>
        <dbReference type="PROSITE" id="PS51831"/>
    </source>
</evidence>
<feature type="domain" description="HD-GYP" evidence="2">
    <location>
        <begin position="211"/>
        <end position="396"/>
    </location>
</feature>
<dbReference type="PROSITE" id="PS51831">
    <property type="entry name" value="HD"/>
    <property type="match status" value="1"/>
</dbReference>
<evidence type="ECO:0000313" key="3">
    <source>
        <dbReference type="EMBL" id="MCY6957102.1"/>
    </source>
</evidence>
<accession>A0ABT4D4A6</accession>
<dbReference type="InterPro" id="IPR006674">
    <property type="entry name" value="HD_domain"/>
</dbReference>
<dbReference type="PANTHER" id="PTHR43155">
    <property type="entry name" value="CYCLIC DI-GMP PHOSPHODIESTERASE PA4108-RELATED"/>
    <property type="match status" value="1"/>
</dbReference>
<sequence length="396" mass="45660">MERTYFNEIPSFHVFNAFSMALDIAECKSINHAKRIAYISIRLARALNLTEDKIKNVYYAAALHDIGINNYNRSDILDKKTNWIVHCKKGEHILKRMNLPEEVYIAIKYHHERWDGKGPFELYRNNIPIISQIVSLADEFDSIFDERIDYIKAKYIFTEAIIKNKNKRVSSEVIDGFLKISEGERFWLDCKFNNFDYILNKILPKDMLNINLESLENISEVFAGIIDSKSKFTHNHSRGIANKMYCVTNILGYNQVVQKKAYIAGLLHDLGKIAVPNSILNKNGKLNTYERGIIDTHPYYTRLILEQIPGIEDITSWASNHHERVDGKGYPQRLLGCELGDIDKLMCVCDVYQALTEDRPYRKGMEASKAWNIVNDMIIDGALCPLATKKVRLALE</sequence>
<proteinExistence type="predicted"/>
<organism evidence="3 4">
    <name type="scientific">Clostridium brassicae</name>
    <dbReference type="NCBI Taxonomy" id="2999072"/>
    <lineage>
        <taxon>Bacteria</taxon>
        <taxon>Bacillati</taxon>
        <taxon>Bacillota</taxon>
        <taxon>Clostridia</taxon>
        <taxon>Eubacteriales</taxon>
        <taxon>Clostridiaceae</taxon>
        <taxon>Clostridium</taxon>
    </lineage>
</organism>
<dbReference type="SUPFAM" id="SSF109604">
    <property type="entry name" value="HD-domain/PDEase-like"/>
    <property type="match status" value="2"/>
</dbReference>
<dbReference type="CDD" id="cd00077">
    <property type="entry name" value="HDc"/>
    <property type="match status" value="2"/>
</dbReference>
<dbReference type="Proteomes" id="UP001144612">
    <property type="component" value="Unassembled WGS sequence"/>
</dbReference>
<dbReference type="EMBL" id="JAPQFJ010000001">
    <property type="protein sequence ID" value="MCY6957102.1"/>
    <property type="molecule type" value="Genomic_DNA"/>
</dbReference>
<evidence type="ECO:0000259" key="2">
    <source>
        <dbReference type="PROSITE" id="PS51832"/>
    </source>
</evidence>
<dbReference type="InterPro" id="IPR003607">
    <property type="entry name" value="HD/PDEase_dom"/>
</dbReference>
<feature type="domain" description="HD-GYP" evidence="2">
    <location>
        <begin position="7"/>
        <end position="194"/>
    </location>
</feature>
<reference evidence="3" key="1">
    <citation type="submission" date="2022-12" db="EMBL/GenBank/DDBJ databases">
        <title>Clostridium sp. nov., isolated from industrial wastewater.</title>
        <authorList>
            <person name="Jiayan W."/>
        </authorList>
    </citation>
    <scope>NUCLEOTIDE SEQUENCE</scope>
    <source>
        <strain evidence="3">ZC22-4</strain>
    </source>
</reference>
<dbReference type="Gene3D" id="1.10.3210.10">
    <property type="entry name" value="Hypothetical protein af1432"/>
    <property type="match status" value="2"/>
</dbReference>
<dbReference type="InterPro" id="IPR037522">
    <property type="entry name" value="HD_GYP_dom"/>
</dbReference>
<dbReference type="SMART" id="SM00471">
    <property type="entry name" value="HDc"/>
    <property type="match status" value="2"/>
</dbReference>
<protein>
    <submittedName>
        <fullName evidence="3">HD domain-containing protein</fullName>
    </submittedName>
</protein>
<evidence type="ECO:0000313" key="4">
    <source>
        <dbReference type="Proteomes" id="UP001144612"/>
    </source>
</evidence>
<dbReference type="PANTHER" id="PTHR43155:SF1">
    <property type="entry name" value="3'3'-CGAMP-SPECIFIC PHOSPHODIESTERASE 1"/>
    <property type="match status" value="1"/>
</dbReference>
<feature type="domain" description="HD" evidence="1">
    <location>
        <begin position="29"/>
        <end position="143"/>
    </location>
</feature>